<feature type="transmembrane region" description="Helical" evidence="2">
    <location>
        <begin position="27"/>
        <end position="48"/>
    </location>
</feature>
<keyword evidence="2" id="KW-0472">Membrane</keyword>
<gene>
    <name evidence="3" type="ORF">WG900_11840</name>
</gene>
<sequence length="71" mass="7688">MEREGEEIHVTETEAKAGNRGNHARNILVISLFLAIVILSAMWITGALNAPQDHRQDGISNQASPTPTPTP</sequence>
<keyword evidence="2" id="KW-1133">Transmembrane helix</keyword>
<accession>A0ABU8S9H5</accession>
<keyword evidence="2" id="KW-0812">Transmembrane</keyword>
<reference evidence="3 4" key="1">
    <citation type="submission" date="2024-03" db="EMBL/GenBank/DDBJ databases">
        <authorList>
            <person name="Jo J.-H."/>
        </authorList>
    </citation>
    <scope>NUCLEOTIDE SEQUENCE [LARGE SCALE GENOMIC DNA]</scope>
    <source>
        <strain evidence="3 4">AS3R-12</strain>
    </source>
</reference>
<evidence type="ECO:0000256" key="1">
    <source>
        <dbReference type="SAM" id="MobiDB-lite"/>
    </source>
</evidence>
<comment type="caution">
    <text evidence="3">The sequence shown here is derived from an EMBL/GenBank/DDBJ whole genome shotgun (WGS) entry which is preliminary data.</text>
</comment>
<dbReference type="RefSeq" id="WP_339967348.1">
    <property type="nucleotide sequence ID" value="NZ_JBBHJY010000005.1"/>
</dbReference>
<name>A0ABU8S9H5_9SPHN</name>
<dbReference type="Proteomes" id="UP001379235">
    <property type="component" value="Unassembled WGS sequence"/>
</dbReference>
<dbReference type="EMBL" id="JBBHJY010000005">
    <property type="protein sequence ID" value="MEJ6010607.1"/>
    <property type="molecule type" value="Genomic_DNA"/>
</dbReference>
<feature type="region of interest" description="Disordered" evidence="1">
    <location>
        <begin position="50"/>
        <end position="71"/>
    </location>
</feature>
<protein>
    <submittedName>
        <fullName evidence="3">Uncharacterized protein</fullName>
    </submittedName>
</protein>
<evidence type="ECO:0000313" key="4">
    <source>
        <dbReference type="Proteomes" id="UP001379235"/>
    </source>
</evidence>
<proteinExistence type="predicted"/>
<feature type="compositionally biased region" description="Basic and acidic residues" evidence="1">
    <location>
        <begin position="1"/>
        <end position="17"/>
    </location>
</feature>
<organism evidence="3 4">
    <name type="scientific">Novosphingobium aquae</name>
    <dbReference type="NCBI Taxonomy" id="3133435"/>
    <lineage>
        <taxon>Bacteria</taxon>
        <taxon>Pseudomonadati</taxon>
        <taxon>Pseudomonadota</taxon>
        <taxon>Alphaproteobacteria</taxon>
        <taxon>Sphingomonadales</taxon>
        <taxon>Sphingomonadaceae</taxon>
        <taxon>Novosphingobium</taxon>
    </lineage>
</organism>
<feature type="region of interest" description="Disordered" evidence="1">
    <location>
        <begin position="1"/>
        <end position="21"/>
    </location>
</feature>
<keyword evidence="4" id="KW-1185">Reference proteome</keyword>
<evidence type="ECO:0000256" key="2">
    <source>
        <dbReference type="SAM" id="Phobius"/>
    </source>
</evidence>
<evidence type="ECO:0000313" key="3">
    <source>
        <dbReference type="EMBL" id="MEJ6010607.1"/>
    </source>
</evidence>